<evidence type="ECO:0000313" key="2">
    <source>
        <dbReference type="EMBL" id="RZS65513.1"/>
    </source>
</evidence>
<keyword evidence="1" id="KW-1133">Transmembrane helix</keyword>
<accession>A0A4Q7MDR4</accession>
<evidence type="ECO:0000313" key="3">
    <source>
        <dbReference type="Proteomes" id="UP000293874"/>
    </source>
</evidence>
<keyword evidence="1" id="KW-0812">Transmembrane</keyword>
<name>A0A4Q7MDR4_9BACT</name>
<dbReference type="AlphaFoldDB" id="A0A4Q7MDR4"/>
<organism evidence="2 3">
    <name type="scientific">Pseudobacter ginsenosidimutans</name>
    <dbReference type="NCBI Taxonomy" id="661488"/>
    <lineage>
        <taxon>Bacteria</taxon>
        <taxon>Pseudomonadati</taxon>
        <taxon>Bacteroidota</taxon>
        <taxon>Chitinophagia</taxon>
        <taxon>Chitinophagales</taxon>
        <taxon>Chitinophagaceae</taxon>
        <taxon>Pseudobacter</taxon>
    </lineage>
</organism>
<dbReference type="EMBL" id="SGXA01000005">
    <property type="protein sequence ID" value="RZS65513.1"/>
    <property type="molecule type" value="Genomic_DNA"/>
</dbReference>
<reference evidence="2 3" key="1">
    <citation type="submission" date="2019-02" db="EMBL/GenBank/DDBJ databases">
        <title>Genomic Encyclopedia of Type Strains, Phase IV (KMG-IV): sequencing the most valuable type-strain genomes for metagenomic binning, comparative biology and taxonomic classification.</title>
        <authorList>
            <person name="Goeker M."/>
        </authorList>
    </citation>
    <scope>NUCLEOTIDE SEQUENCE [LARGE SCALE GENOMIC DNA]</scope>
    <source>
        <strain evidence="2 3">DSM 18116</strain>
    </source>
</reference>
<feature type="transmembrane region" description="Helical" evidence="1">
    <location>
        <begin position="52"/>
        <end position="74"/>
    </location>
</feature>
<evidence type="ECO:0000256" key="1">
    <source>
        <dbReference type="SAM" id="Phobius"/>
    </source>
</evidence>
<dbReference type="Proteomes" id="UP000293874">
    <property type="component" value="Unassembled WGS sequence"/>
</dbReference>
<proteinExistence type="predicted"/>
<dbReference type="RefSeq" id="WP_130544173.1">
    <property type="nucleotide sequence ID" value="NZ_CP042431.1"/>
</dbReference>
<keyword evidence="1" id="KW-0472">Membrane</keyword>
<dbReference type="OrthoDB" id="655954at2"/>
<gene>
    <name evidence="2" type="ORF">EV199_5687</name>
</gene>
<keyword evidence="3" id="KW-1185">Reference proteome</keyword>
<sequence>MRIFLVALKILLLIILLALLTFFTQVGGLILLLSFLSHKFINNRTESVFWRGFWKTSAFLVLYFFVNIALLPFAARAFNRVPMPVFSEPHVKPLRLPGCIFNRHYVRPEVRAAVIETAERMQKESPGVVIQYLDGAFPLINHFPLWPHRSHGDGKKLDIAFHYLDVKTKKPVVDAPSFLGYGISEKPRPGESDFPLICGTDGHWQYNILDEIIPQGNHKNFIFDSTRTALLVNKFAASKTIDRILIEPHLKTRLGITSKKIRFHGCRAIRHDDHIHVQMK</sequence>
<comment type="caution">
    <text evidence="2">The sequence shown here is derived from an EMBL/GenBank/DDBJ whole genome shotgun (WGS) entry which is preliminary data.</text>
</comment>
<dbReference type="Gene3D" id="3.30.1380.10">
    <property type="match status" value="1"/>
</dbReference>
<protein>
    <submittedName>
        <fullName evidence="2">Uncharacterized protein</fullName>
    </submittedName>
</protein>
<dbReference type="InterPro" id="IPR009045">
    <property type="entry name" value="Zn_M74/Hedgehog-like"/>
</dbReference>